<dbReference type="OrthoDB" id="409583at2759"/>
<gene>
    <name evidence="2" type="primary">phyA</name>
    <name evidence="2" type="ORF">SNEC2469_LOCUS15064</name>
</gene>
<protein>
    <submittedName>
        <fullName evidence="2">PhyA protein</fullName>
    </submittedName>
</protein>
<dbReference type="EMBL" id="CAJNJA010024380">
    <property type="protein sequence ID" value="CAE7525741.1"/>
    <property type="molecule type" value="Genomic_DNA"/>
</dbReference>
<sequence length="115" mass="12414">MLSDDLLTVAPETPAWRKEAKKWVVCVAVFTGLALAAILYWPAFLEEAPVAPAQMTSNADLKAIQKLYDYVGAGKLQGPSCIEAAKEIAIDDVVLDTTSDAMPHLSGARFFYGPK</sequence>
<keyword evidence="1" id="KW-0472">Membrane</keyword>
<proteinExistence type="predicted"/>
<feature type="non-terminal residue" evidence="2">
    <location>
        <position position="115"/>
    </location>
</feature>
<organism evidence="2 3">
    <name type="scientific">Symbiodinium necroappetens</name>
    <dbReference type="NCBI Taxonomy" id="1628268"/>
    <lineage>
        <taxon>Eukaryota</taxon>
        <taxon>Sar</taxon>
        <taxon>Alveolata</taxon>
        <taxon>Dinophyceae</taxon>
        <taxon>Suessiales</taxon>
        <taxon>Symbiodiniaceae</taxon>
        <taxon>Symbiodinium</taxon>
    </lineage>
</organism>
<reference evidence="2" key="1">
    <citation type="submission" date="2021-02" db="EMBL/GenBank/DDBJ databases">
        <authorList>
            <person name="Dougan E. K."/>
            <person name="Rhodes N."/>
            <person name="Thang M."/>
            <person name="Chan C."/>
        </authorList>
    </citation>
    <scope>NUCLEOTIDE SEQUENCE</scope>
</reference>
<dbReference type="AlphaFoldDB" id="A0A812TJ25"/>
<evidence type="ECO:0000256" key="1">
    <source>
        <dbReference type="SAM" id="Phobius"/>
    </source>
</evidence>
<evidence type="ECO:0000313" key="3">
    <source>
        <dbReference type="Proteomes" id="UP000601435"/>
    </source>
</evidence>
<keyword evidence="1" id="KW-0812">Transmembrane</keyword>
<dbReference type="Proteomes" id="UP000601435">
    <property type="component" value="Unassembled WGS sequence"/>
</dbReference>
<accession>A0A812TJ25</accession>
<feature type="transmembrane region" description="Helical" evidence="1">
    <location>
        <begin position="23"/>
        <end position="43"/>
    </location>
</feature>
<keyword evidence="3" id="KW-1185">Reference proteome</keyword>
<name>A0A812TJ25_9DINO</name>
<evidence type="ECO:0000313" key="2">
    <source>
        <dbReference type="EMBL" id="CAE7525741.1"/>
    </source>
</evidence>
<keyword evidence="1" id="KW-1133">Transmembrane helix</keyword>
<comment type="caution">
    <text evidence="2">The sequence shown here is derived from an EMBL/GenBank/DDBJ whole genome shotgun (WGS) entry which is preliminary data.</text>
</comment>